<proteinExistence type="predicted"/>
<keyword evidence="1" id="KW-0812">Transmembrane</keyword>
<protein>
    <submittedName>
        <fullName evidence="2">DUF4381 domain-containing protein</fullName>
    </submittedName>
</protein>
<dbReference type="AlphaFoldDB" id="A0A851GC17"/>
<keyword evidence="1" id="KW-0472">Membrane</keyword>
<evidence type="ECO:0000313" key="3">
    <source>
        <dbReference type="Proteomes" id="UP000557872"/>
    </source>
</evidence>
<evidence type="ECO:0000313" key="2">
    <source>
        <dbReference type="EMBL" id="NWK55133.1"/>
    </source>
</evidence>
<dbReference type="Proteomes" id="UP000557872">
    <property type="component" value="Unassembled WGS sequence"/>
</dbReference>
<keyword evidence="1" id="KW-1133">Transmembrane helix</keyword>
<keyword evidence="3" id="KW-1185">Reference proteome</keyword>
<accession>A0A851GC17</accession>
<dbReference type="RefSeq" id="WP_178931669.1">
    <property type="nucleotide sequence ID" value="NZ_JACBAZ010000002.1"/>
</dbReference>
<feature type="transmembrane region" description="Helical" evidence="1">
    <location>
        <begin position="28"/>
        <end position="48"/>
    </location>
</feature>
<dbReference type="InterPro" id="IPR025489">
    <property type="entry name" value="DUF4381"/>
</dbReference>
<organism evidence="2 3">
    <name type="scientific">Oceaniferula marina</name>
    <dbReference type="NCBI Taxonomy" id="2748318"/>
    <lineage>
        <taxon>Bacteria</taxon>
        <taxon>Pseudomonadati</taxon>
        <taxon>Verrucomicrobiota</taxon>
        <taxon>Verrucomicrobiia</taxon>
        <taxon>Verrucomicrobiales</taxon>
        <taxon>Verrucomicrobiaceae</taxon>
        <taxon>Oceaniferula</taxon>
    </lineage>
</organism>
<dbReference type="Pfam" id="PF14316">
    <property type="entry name" value="DUF4381"/>
    <property type="match status" value="1"/>
</dbReference>
<dbReference type="EMBL" id="JACBAZ010000002">
    <property type="protein sequence ID" value="NWK55133.1"/>
    <property type="molecule type" value="Genomic_DNA"/>
</dbReference>
<gene>
    <name evidence="2" type="ORF">HW115_05895</name>
</gene>
<comment type="caution">
    <text evidence="2">The sequence shown here is derived from an EMBL/GenBank/DDBJ whole genome shotgun (WGS) entry which is preliminary data.</text>
</comment>
<sequence>MAANTPGFDDMHDIVVSDPVSWWPAAPGWYVVVLAILIVASHQLTKAIQKRRRNLFRRDALSELQQLPPEDLPALIKRVALHLAPREEVASLSGEAWLSFLDHTGNTKAFSQGPGRLLLQLSYQPHAEIEQHQPEYQQLIHTLSLWIKQSRTGFQPVDKPNTQP</sequence>
<name>A0A851GC17_9BACT</name>
<evidence type="ECO:0000256" key="1">
    <source>
        <dbReference type="SAM" id="Phobius"/>
    </source>
</evidence>
<reference evidence="2 3" key="1">
    <citation type="submission" date="2020-07" db="EMBL/GenBank/DDBJ databases">
        <title>Roseicoccus Jingziensis gen. nov., sp. nov., isolated from coastal seawater.</title>
        <authorList>
            <person name="Feng X."/>
        </authorList>
    </citation>
    <scope>NUCLEOTIDE SEQUENCE [LARGE SCALE GENOMIC DNA]</scope>
    <source>
        <strain evidence="2 3">N1E253</strain>
    </source>
</reference>